<keyword evidence="8" id="KW-1185">Reference proteome</keyword>
<dbReference type="InterPro" id="IPR038658">
    <property type="entry name" value="SsgB_sf"/>
</dbReference>
<organism evidence="7 8">
    <name type="scientific">Pseudonocardia sulfidoxydans NBRC 16205</name>
    <dbReference type="NCBI Taxonomy" id="1223511"/>
    <lineage>
        <taxon>Bacteria</taxon>
        <taxon>Bacillati</taxon>
        <taxon>Actinomycetota</taxon>
        <taxon>Actinomycetes</taxon>
        <taxon>Pseudonocardiales</taxon>
        <taxon>Pseudonocardiaceae</taxon>
        <taxon>Pseudonocardia</taxon>
    </lineage>
</organism>
<dbReference type="Pfam" id="PF04686">
    <property type="entry name" value="SsgA"/>
    <property type="match status" value="1"/>
</dbReference>
<sequence>MRDVTNIICKQTVFELIAPDSTVSVNVELAYSVKDPFAVEASFRTGNAQPVVWVFARELLADGLSEASGDGDVTVAPIERDQVELVLTSPSGHARFHASASVLSDFLEHTYAAVPQGGEYSWLDFDAALTDLLEKTMD</sequence>
<gene>
    <name evidence="7" type="ORF">PSU4_18270</name>
</gene>
<name>A0A511DEN3_9PSEU</name>
<evidence type="ECO:0000313" key="8">
    <source>
        <dbReference type="Proteomes" id="UP000321685"/>
    </source>
</evidence>
<evidence type="ECO:0000256" key="5">
    <source>
        <dbReference type="ARBA" id="ARBA00023210"/>
    </source>
</evidence>
<evidence type="ECO:0000313" key="7">
    <source>
        <dbReference type="EMBL" id="GEL22873.1"/>
    </source>
</evidence>
<keyword evidence="5" id="KW-0717">Septation</keyword>
<protein>
    <submittedName>
        <fullName evidence="7">Sporulation protein SsgA</fullName>
    </submittedName>
</protein>
<proteinExistence type="inferred from homology"/>
<evidence type="ECO:0000256" key="6">
    <source>
        <dbReference type="ARBA" id="ARBA00023306"/>
    </source>
</evidence>
<dbReference type="GO" id="GO:0030435">
    <property type="term" value="P:sporulation resulting in formation of a cellular spore"/>
    <property type="evidence" value="ECO:0007669"/>
    <property type="project" value="UniProtKB-KW"/>
</dbReference>
<reference evidence="7 8" key="1">
    <citation type="submission" date="2019-07" db="EMBL/GenBank/DDBJ databases">
        <title>Whole genome shotgun sequence of Pseudonocardia sulfidoxydans NBRC 16205.</title>
        <authorList>
            <person name="Hosoyama A."/>
            <person name="Uohara A."/>
            <person name="Ohji S."/>
            <person name="Ichikawa N."/>
        </authorList>
    </citation>
    <scope>NUCLEOTIDE SEQUENCE [LARGE SCALE GENOMIC DNA]</scope>
    <source>
        <strain evidence="7 8">NBRC 16205</strain>
    </source>
</reference>
<dbReference type="AlphaFoldDB" id="A0A511DEN3"/>
<evidence type="ECO:0000256" key="4">
    <source>
        <dbReference type="ARBA" id="ARBA00022969"/>
    </source>
</evidence>
<evidence type="ECO:0000256" key="1">
    <source>
        <dbReference type="ARBA" id="ARBA00004431"/>
    </source>
</evidence>
<comment type="subcellular location">
    <subcellularLocation>
        <location evidence="1">Cell septum</location>
    </subcellularLocation>
</comment>
<keyword evidence="6" id="KW-0131">Cell cycle</keyword>
<dbReference type="EMBL" id="BJVJ01000013">
    <property type="protein sequence ID" value="GEL22873.1"/>
    <property type="molecule type" value="Genomic_DNA"/>
</dbReference>
<keyword evidence="3" id="KW-0132">Cell division</keyword>
<comment type="similarity">
    <text evidence="2">Belongs to the SsgA family.</text>
</comment>
<accession>A0A511DEN3</accession>
<dbReference type="GO" id="GO:0000917">
    <property type="term" value="P:division septum assembly"/>
    <property type="evidence" value="ECO:0007669"/>
    <property type="project" value="UniProtKB-KW"/>
</dbReference>
<evidence type="ECO:0000256" key="2">
    <source>
        <dbReference type="ARBA" id="ARBA00009323"/>
    </source>
</evidence>
<keyword evidence="4" id="KW-0749">Sporulation</keyword>
<dbReference type="RefSeq" id="WP_147104910.1">
    <property type="nucleotide sequence ID" value="NZ_BJVJ01000013.1"/>
</dbReference>
<dbReference type="Proteomes" id="UP000321685">
    <property type="component" value="Unassembled WGS sequence"/>
</dbReference>
<comment type="caution">
    <text evidence="7">The sequence shown here is derived from an EMBL/GenBank/DDBJ whole genome shotgun (WGS) entry which is preliminary data.</text>
</comment>
<evidence type="ECO:0000256" key="3">
    <source>
        <dbReference type="ARBA" id="ARBA00022618"/>
    </source>
</evidence>
<dbReference type="Gene3D" id="2.30.31.20">
    <property type="entry name" value="Sporulation-specific cell division protein SsgB"/>
    <property type="match status" value="1"/>
</dbReference>
<dbReference type="GO" id="GO:0030428">
    <property type="term" value="C:cell septum"/>
    <property type="evidence" value="ECO:0007669"/>
    <property type="project" value="UniProtKB-SubCell"/>
</dbReference>
<dbReference type="InterPro" id="IPR006776">
    <property type="entry name" value="SsgB"/>
</dbReference>
<dbReference type="OrthoDB" id="3853096at2"/>